<keyword evidence="1" id="KW-0489">Methyltransferase</keyword>
<comment type="caution">
    <text evidence="1">The sequence shown here is derived from an EMBL/GenBank/DDBJ whole genome shotgun (WGS) entry which is preliminary data.</text>
</comment>
<dbReference type="Gene3D" id="1.10.8.10">
    <property type="entry name" value="DNA helicase RuvA subunit, C-terminal domain"/>
    <property type="match status" value="1"/>
</dbReference>
<dbReference type="InterPro" id="IPR050320">
    <property type="entry name" value="N5-glutamine_MTase"/>
</dbReference>
<keyword evidence="1" id="KW-0808">Transferase</keyword>
<name>A0ABR4HLK6_9EURO</name>
<dbReference type="Gene3D" id="3.40.50.150">
    <property type="entry name" value="Vaccinia Virus protein VP39"/>
    <property type="match status" value="1"/>
</dbReference>
<protein>
    <submittedName>
        <fullName evidence="1">S-adenosyl-L-methionine-dependent methyltransferase</fullName>
    </submittedName>
</protein>
<dbReference type="InterPro" id="IPR002052">
    <property type="entry name" value="DNA_methylase_N6_adenine_CS"/>
</dbReference>
<dbReference type="EMBL" id="JBFXLS010000102">
    <property type="protein sequence ID" value="KAL2816361.1"/>
    <property type="molecule type" value="Genomic_DNA"/>
</dbReference>
<reference evidence="1 2" key="1">
    <citation type="submission" date="2024-07" db="EMBL/GenBank/DDBJ databases">
        <title>Section-level genome sequencing and comparative genomics of Aspergillus sections Usti and Cavernicolus.</title>
        <authorList>
            <consortium name="Lawrence Berkeley National Laboratory"/>
            <person name="Nybo J.L."/>
            <person name="Vesth T.C."/>
            <person name="Theobald S."/>
            <person name="Frisvad J.C."/>
            <person name="Larsen T.O."/>
            <person name="Kjaerboelling I."/>
            <person name="Rothschild-Mancinelli K."/>
            <person name="Lyhne E.K."/>
            <person name="Kogle M.E."/>
            <person name="Barry K."/>
            <person name="Clum A."/>
            <person name="Na H."/>
            <person name="Ledsgaard L."/>
            <person name="Lin J."/>
            <person name="Lipzen A."/>
            <person name="Kuo A."/>
            <person name="Riley R."/>
            <person name="Mondo S."/>
            <person name="LaButti K."/>
            <person name="Haridas S."/>
            <person name="Pangalinan J."/>
            <person name="Salamov A.A."/>
            <person name="Simmons B.A."/>
            <person name="Magnuson J.K."/>
            <person name="Chen J."/>
            <person name="Drula E."/>
            <person name="Henrissat B."/>
            <person name="Wiebenga A."/>
            <person name="Lubbers R.J."/>
            <person name="Gomes A.C."/>
            <person name="Makela M.R."/>
            <person name="Stajich J."/>
            <person name="Grigoriev I.V."/>
            <person name="Mortensen U.H."/>
            <person name="De vries R.P."/>
            <person name="Baker S.E."/>
            <person name="Andersen M.R."/>
        </authorList>
    </citation>
    <scope>NUCLEOTIDE SEQUENCE [LARGE SCALE GENOMIC DNA]</scope>
    <source>
        <strain evidence="1 2">CBS 600.67</strain>
    </source>
</reference>
<dbReference type="GO" id="GO:0032259">
    <property type="term" value="P:methylation"/>
    <property type="evidence" value="ECO:0007669"/>
    <property type="project" value="UniProtKB-KW"/>
</dbReference>
<organism evidence="1 2">
    <name type="scientific">Aspergillus cavernicola</name>
    <dbReference type="NCBI Taxonomy" id="176166"/>
    <lineage>
        <taxon>Eukaryota</taxon>
        <taxon>Fungi</taxon>
        <taxon>Dikarya</taxon>
        <taxon>Ascomycota</taxon>
        <taxon>Pezizomycotina</taxon>
        <taxon>Eurotiomycetes</taxon>
        <taxon>Eurotiomycetidae</taxon>
        <taxon>Eurotiales</taxon>
        <taxon>Aspergillaceae</taxon>
        <taxon>Aspergillus</taxon>
        <taxon>Aspergillus subgen. Nidulantes</taxon>
    </lineage>
</organism>
<keyword evidence="2" id="KW-1185">Reference proteome</keyword>
<dbReference type="GO" id="GO:0008168">
    <property type="term" value="F:methyltransferase activity"/>
    <property type="evidence" value="ECO:0007669"/>
    <property type="project" value="UniProtKB-KW"/>
</dbReference>
<dbReference type="CDD" id="cd02440">
    <property type="entry name" value="AdoMet_MTases"/>
    <property type="match status" value="1"/>
</dbReference>
<dbReference type="InterPro" id="IPR029063">
    <property type="entry name" value="SAM-dependent_MTases_sf"/>
</dbReference>
<dbReference type="PANTHER" id="PTHR18895">
    <property type="entry name" value="HEMK METHYLTRANSFERASE"/>
    <property type="match status" value="1"/>
</dbReference>
<accession>A0ABR4HLK6</accession>
<proteinExistence type="predicted"/>
<sequence length="360" mass="40351">MPRIPTRLIVKAYQNNPLLPLLLRECRSLDSARNELRWLHERALHIARQRAISGRSGGNYPVVGWRGLFRSMCLARSKGVPLQYILGDQPFGDLDIKCVRGVLIPRHETEAITFHAAELILDILSKNNWMDRPKAATLRIMDLCTGTGCIPLLLHALLSPHVLRLSVVGVDISPTAIRLAKENTKRNVRLGVLSERALSEVSFQRGNMLEFNHDGFPTMEGLFPRIPGLATSPEPRCDILISNPPYISPREYYHGTTARSVRIFEPKLALVPPVNLSPSMVQYRNIRREDLFYHHIAALIPRLQVKLAVLECGSHSQAIRVAAMCKDVLGKCNSTGSILVDIWSVTGYDGHPYAVLVRSR</sequence>
<dbReference type="PROSITE" id="PS00092">
    <property type="entry name" value="N6_MTASE"/>
    <property type="match status" value="1"/>
</dbReference>
<dbReference type="Proteomes" id="UP001610335">
    <property type="component" value="Unassembled WGS sequence"/>
</dbReference>
<evidence type="ECO:0000313" key="1">
    <source>
        <dbReference type="EMBL" id="KAL2816361.1"/>
    </source>
</evidence>
<dbReference type="SUPFAM" id="SSF53335">
    <property type="entry name" value="S-adenosyl-L-methionine-dependent methyltransferases"/>
    <property type="match status" value="1"/>
</dbReference>
<gene>
    <name evidence="1" type="ORF">BDW59DRAFT_10210</name>
</gene>
<dbReference type="PANTHER" id="PTHR18895:SF74">
    <property type="entry name" value="MTRF1L RELEASE FACTOR GLUTAMINE METHYLTRANSFERASE"/>
    <property type="match status" value="1"/>
</dbReference>
<evidence type="ECO:0000313" key="2">
    <source>
        <dbReference type="Proteomes" id="UP001610335"/>
    </source>
</evidence>